<feature type="transmembrane region" description="Helical" evidence="6">
    <location>
        <begin position="51"/>
        <end position="70"/>
    </location>
</feature>
<proteinExistence type="inferred from homology"/>
<accession>A0A2G8KDP1</accession>
<evidence type="ECO:0000256" key="6">
    <source>
        <dbReference type="SAM" id="Phobius"/>
    </source>
</evidence>
<feature type="transmembrane region" description="Helical" evidence="6">
    <location>
        <begin position="361"/>
        <end position="380"/>
    </location>
</feature>
<evidence type="ECO:0000256" key="5">
    <source>
        <dbReference type="ARBA" id="ARBA00023136"/>
    </source>
</evidence>
<evidence type="ECO:0000313" key="8">
    <source>
        <dbReference type="Proteomes" id="UP000230750"/>
    </source>
</evidence>
<evidence type="ECO:0000256" key="3">
    <source>
        <dbReference type="ARBA" id="ARBA00022692"/>
    </source>
</evidence>
<reference evidence="7 8" key="1">
    <citation type="journal article" date="2017" name="PLoS Biol.">
        <title>The sea cucumber genome provides insights into morphological evolution and visceral regeneration.</title>
        <authorList>
            <person name="Zhang X."/>
            <person name="Sun L."/>
            <person name="Yuan J."/>
            <person name="Sun Y."/>
            <person name="Gao Y."/>
            <person name="Zhang L."/>
            <person name="Li S."/>
            <person name="Dai H."/>
            <person name="Hamel J.F."/>
            <person name="Liu C."/>
            <person name="Yu Y."/>
            <person name="Liu S."/>
            <person name="Lin W."/>
            <person name="Guo K."/>
            <person name="Jin S."/>
            <person name="Xu P."/>
            <person name="Storey K.B."/>
            <person name="Huan P."/>
            <person name="Zhang T."/>
            <person name="Zhou Y."/>
            <person name="Zhang J."/>
            <person name="Lin C."/>
            <person name="Li X."/>
            <person name="Xing L."/>
            <person name="Huo D."/>
            <person name="Sun M."/>
            <person name="Wang L."/>
            <person name="Mercier A."/>
            <person name="Li F."/>
            <person name="Yang H."/>
            <person name="Xiang J."/>
        </authorList>
    </citation>
    <scope>NUCLEOTIDE SEQUENCE [LARGE SCALE GENOMIC DNA]</scope>
    <source>
        <strain evidence="7">Shaxun</strain>
        <tissue evidence="7">Muscle</tissue>
    </source>
</reference>
<feature type="transmembrane region" description="Helical" evidence="6">
    <location>
        <begin position="269"/>
        <end position="290"/>
    </location>
</feature>
<feature type="transmembrane region" description="Helical" evidence="6">
    <location>
        <begin position="147"/>
        <end position="166"/>
    </location>
</feature>
<dbReference type="InterPro" id="IPR012435">
    <property type="entry name" value="TMEM144"/>
</dbReference>
<keyword evidence="3 6" id="KW-0812">Transmembrane</keyword>
<organism evidence="7 8">
    <name type="scientific">Stichopus japonicus</name>
    <name type="common">Sea cucumber</name>
    <dbReference type="NCBI Taxonomy" id="307972"/>
    <lineage>
        <taxon>Eukaryota</taxon>
        <taxon>Metazoa</taxon>
        <taxon>Echinodermata</taxon>
        <taxon>Eleutherozoa</taxon>
        <taxon>Echinozoa</taxon>
        <taxon>Holothuroidea</taxon>
        <taxon>Aspidochirotacea</taxon>
        <taxon>Aspidochirotida</taxon>
        <taxon>Stichopodidae</taxon>
        <taxon>Apostichopus</taxon>
    </lineage>
</organism>
<dbReference type="InterPro" id="IPR037185">
    <property type="entry name" value="EmrE-like"/>
</dbReference>
<feature type="transmembrane region" description="Helical" evidence="6">
    <location>
        <begin position="302"/>
        <end position="323"/>
    </location>
</feature>
<dbReference type="SUPFAM" id="SSF103481">
    <property type="entry name" value="Multidrug resistance efflux transporter EmrE"/>
    <property type="match status" value="1"/>
</dbReference>
<dbReference type="PANTHER" id="PTHR16119:SF17">
    <property type="entry name" value="TRANSMEMBRANE PROTEIN 144"/>
    <property type="match status" value="1"/>
</dbReference>
<dbReference type="EMBL" id="MRZV01000664">
    <property type="protein sequence ID" value="PIK46128.1"/>
    <property type="molecule type" value="Genomic_DNA"/>
</dbReference>
<protein>
    <submittedName>
        <fullName evidence="7">Putative transmembrane protein</fullName>
    </submittedName>
</protein>
<dbReference type="InterPro" id="IPR010651">
    <property type="entry name" value="Sugar_transport"/>
</dbReference>
<dbReference type="Pfam" id="PF07857">
    <property type="entry name" value="TMEM144"/>
    <property type="match status" value="1"/>
</dbReference>
<evidence type="ECO:0000313" key="7">
    <source>
        <dbReference type="EMBL" id="PIK46128.1"/>
    </source>
</evidence>
<dbReference type="GO" id="GO:0015144">
    <property type="term" value="F:carbohydrate transmembrane transporter activity"/>
    <property type="evidence" value="ECO:0007669"/>
    <property type="project" value="InterPro"/>
</dbReference>
<feature type="transmembrane region" description="Helical" evidence="6">
    <location>
        <begin position="237"/>
        <end position="257"/>
    </location>
</feature>
<keyword evidence="5 6" id="KW-0472">Membrane</keyword>
<dbReference type="GO" id="GO:0016020">
    <property type="term" value="C:membrane"/>
    <property type="evidence" value="ECO:0007669"/>
    <property type="project" value="UniProtKB-SubCell"/>
</dbReference>
<dbReference type="STRING" id="307972.A0A2G8KDP1"/>
<feature type="transmembrane region" description="Helical" evidence="6">
    <location>
        <begin position="329"/>
        <end position="352"/>
    </location>
</feature>
<comment type="subcellular location">
    <subcellularLocation>
        <location evidence="1">Membrane</location>
        <topology evidence="1">Multi-pass membrane protein</topology>
    </subcellularLocation>
</comment>
<feature type="transmembrane region" description="Helical" evidence="6">
    <location>
        <begin position="20"/>
        <end position="39"/>
    </location>
</feature>
<keyword evidence="4 6" id="KW-1133">Transmembrane helix</keyword>
<name>A0A2G8KDP1_STIJA</name>
<dbReference type="Proteomes" id="UP000230750">
    <property type="component" value="Unassembled WGS sequence"/>
</dbReference>
<evidence type="ECO:0000256" key="2">
    <source>
        <dbReference type="ARBA" id="ARBA00005731"/>
    </source>
</evidence>
<dbReference type="PANTHER" id="PTHR16119">
    <property type="entry name" value="TRANSMEMBRANE PROTEIN 144"/>
    <property type="match status" value="1"/>
</dbReference>
<keyword evidence="8" id="KW-1185">Reference proteome</keyword>
<evidence type="ECO:0000256" key="1">
    <source>
        <dbReference type="ARBA" id="ARBA00004141"/>
    </source>
</evidence>
<evidence type="ECO:0000256" key="4">
    <source>
        <dbReference type="ARBA" id="ARBA00022989"/>
    </source>
</evidence>
<comment type="similarity">
    <text evidence="2">Belongs to the TMEM144 family.</text>
</comment>
<dbReference type="OrthoDB" id="426527at2759"/>
<gene>
    <name evidence="7" type="ORF">BSL78_17006</name>
</gene>
<sequence length="383" mass="41944">MTLDRYDDEDLSNQQGMDSFTVGLIAAGVAILGFGCNLVPVKRVRTGDGMFYQWIECACIWLVGLTIQLLRSSPPVYPLAMIGGVFWTTGNICVVPCMKTIGMGLGNTPVGVNQSLDWLGMWTQTSDEICICFGLFGLAKDEIEKPLLNYFGLGFALLRLLLFLFVKADAGISGSGPSPQPVTFERTRLEDEDDPLLVPPHLQSGRMAEDLSVVDINDSSWVDALTPLQRRLTGCTLALFSGSLYGFTFVPCLYIQQNYKDASDSGLDYVFSMFSGVFASSTVYFLIYSAYMQNRPQLPPNIFWPSAICGIIWAIAQIGWFVATYNLSLSVSFPIVTSGPAVIAAAWSVFYFHEIRGFKNYMVLSIGVVTVVAASVLSALSRV</sequence>
<comment type="caution">
    <text evidence="7">The sequence shown here is derived from an EMBL/GenBank/DDBJ whole genome shotgun (WGS) entry which is preliminary data.</text>
</comment>
<dbReference type="AlphaFoldDB" id="A0A2G8KDP1"/>